<evidence type="ECO:0000313" key="2">
    <source>
        <dbReference type="Proteomes" id="UP001056120"/>
    </source>
</evidence>
<name>A0ACB9HQI9_9ASTR</name>
<accession>A0ACB9HQI9</accession>
<organism evidence="1 2">
    <name type="scientific">Smallanthus sonchifolius</name>
    <dbReference type="NCBI Taxonomy" id="185202"/>
    <lineage>
        <taxon>Eukaryota</taxon>
        <taxon>Viridiplantae</taxon>
        <taxon>Streptophyta</taxon>
        <taxon>Embryophyta</taxon>
        <taxon>Tracheophyta</taxon>
        <taxon>Spermatophyta</taxon>
        <taxon>Magnoliopsida</taxon>
        <taxon>eudicotyledons</taxon>
        <taxon>Gunneridae</taxon>
        <taxon>Pentapetalae</taxon>
        <taxon>asterids</taxon>
        <taxon>campanulids</taxon>
        <taxon>Asterales</taxon>
        <taxon>Asteraceae</taxon>
        <taxon>Asteroideae</taxon>
        <taxon>Heliantheae alliance</taxon>
        <taxon>Millerieae</taxon>
        <taxon>Smallanthus</taxon>
    </lineage>
</organism>
<reference evidence="1 2" key="2">
    <citation type="journal article" date="2022" name="Mol. Ecol. Resour.">
        <title>The genomes of chicory, endive, great burdock and yacon provide insights into Asteraceae paleo-polyploidization history and plant inulin production.</title>
        <authorList>
            <person name="Fan W."/>
            <person name="Wang S."/>
            <person name="Wang H."/>
            <person name="Wang A."/>
            <person name="Jiang F."/>
            <person name="Liu H."/>
            <person name="Zhao H."/>
            <person name="Xu D."/>
            <person name="Zhang Y."/>
        </authorList>
    </citation>
    <scope>NUCLEOTIDE SEQUENCE [LARGE SCALE GENOMIC DNA]</scope>
    <source>
        <strain evidence="2">cv. Yunnan</strain>
        <tissue evidence="1">Leaves</tissue>
    </source>
</reference>
<keyword evidence="2" id="KW-1185">Reference proteome</keyword>
<proteinExistence type="predicted"/>
<dbReference type="Proteomes" id="UP001056120">
    <property type="component" value="Linkage Group LG11"/>
</dbReference>
<dbReference type="EMBL" id="CM042028">
    <property type="protein sequence ID" value="KAI3797698.1"/>
    <property type="molecule type" value="Genomic_DNA"/>
</dbReference>
<evidence type="ECO:0000313" key="1">
    <source>
        <dbReference type="EMBL" id="KAI3797698.1"/>
    </source>
</evidence>
<gene>
    <name evidence="1" type="ORF">L1987_32961</name>
</gene>
<comment type="caution">
    <text evidence="1">The sequence shown here is derived from an EMBL/GenBank/DDBJ whole genome shotgun (WGS) entry which is preliminary data.</text>
</comment>
<reference evidence="2" key="1">
    <citation type="journal article" date="2022" name="Mol. Ecol. Resour.">
        <title>The genomes of chicory, endive, great burdock and yacon provide insights into Asteraceae palaeo-polyploidization history and plant inulin production.</title>
        <authorList>
            <person name="Fan W."/>
            <person name="Wang S."/>
            <person name="Wang H."/>
            <person name="Wang A."/>
            <person name="Jiang F."/>
            <person name="Liu H."/>
            <person name="Zhao H."/>
            <person name="Xu D."/>
            <person name="Zhang Y."/>
        </authorList>
    </citation>
    <scope>NUCLEOTIDE SEQUENCE [LARGE SCALE GENOMIC DNA]</scope>
    <source>
        <strain evidence="2">cv. Yunnan</strain>
    </source>
</reference>
<protein>
    <submittedName>
        <fullName evidence="1">Uncharacterized protein</fullName>
    </submittedName>
</protein>
<sequence>MAYGQGADAHREKVDSVDECSHERCPKCYTINYQGPFLIYKRLISPRQTFTDHKRRSAYVQSCPDRVQSCITSRSTPIECIVKMLLIKGVAIDFFYHPGKPYGVVEEGGRSPNREDENLQIRRPQLRASLENERVRASLENERVLFTADVRVIDK</sequence>